<dbReference type="Gene3D" id="3.40.50.300">
    <property type="entry name" value="P-loop containing nucleotide triphosphate hydrolases"/>
    <property type="match status" value="2"/>
</dbReference>
<evidence type="ECO:0000256" key="9">
    <source>
        <dbReference type="PIRNR" id="PIRNR003128"/>
    </source>
</evidence>
<dbReference type="GO" id="GO:0005524">
    <property type="term" value="F:ATP binding"/>
    <property type="evidence" value="ECO:0007669"/>
    <property type="project" value="UniProtKB-KW"/>
</dbReference>
<sequence length="544" mass="59879">MLKRLSVRNICGIASADLCIGGRFVAITGESGSGKSSLVRSLELVAGKRSSNALIRSSSTSGEVDAEFSFRGGTVNIRRIISSEGRNRIFLGGNQVSLSDLILNLGNRIQIQSQFSHLCLLDEDAFMEILDSFGGSSMRSLRDQMKSAYEDARSAALELERLKREFERCQRDQAIIEPLLVELRRLNPFPGCVQIWESEAKRIRDSMQELRAVEEAMDMLHHREGSAADIIGSTLSSLSSKLPSSDRKEEITRRLSEALDALGAAIADLRSWEGIDAVDEMEAKADELEDKLGSLRQLMRKLHLDSDEDITDFLNEAEQRSRWLIEAESRLSSLSGKVAALKKKAYETAMELREFRGALAESFSGEVSLNLEALGMDGIKFSVSREPLKKIGPSGADRVLFLMGTEGSDLYPISKRASGGELSRILLAIQCAMKDRWSPECIVFDEVEAGLGGRSALLAGLKLKELSKAGQVILITHEATLAAMGDQHLVVRRKGDITEVLDISGEERVAEIARMLSGEAHEDAMRHARFLLEKYGAETVVDVD</sequence>
<dbReference type="AlphaFoldDB" id="H0URT8"/>
<dbReference type="PIRSF" id="PIRSF003128">
    <property type="entry name" value="RecN"/>
    <property type="match status" value="1"/>
</dbReference>
<dbReference type="PANTHER" id="PTHR11059">
    <property type="entry name" value="DNA REPAIR PROTEIN RECN"/>
    <property type="match status" value="1"/>
</dbReference>
<reference evidence="12 13" key="1">
    <citation type="submission" date="2011-10" db="EMBL/GenBank/DDBJ databases">
        <title>The Noncontiguous Finished genome of Thermanaerovibrio velox DSM 12556.</title>
        <authorList>
            <consortium name="US DOE Joint Genome Institute (JGI-PGF)"/>
            <person name="Lucas S."/>
            <person name="Copeland A."/>
            <person name="Lapidus A."/>
            <person name="Glavina del Rio T."/>
            <person name="Dalin E."/>
            <person name="Tice H."/>
            <person name="Bruce D."/>
            <person name="Goodwin L."/>
            <person name="Pitluck S."/>
            <person name="Peters L."/>
            <person name="Mikhailova N."/>
            <person name="Teshima H."/>
            <person name="Kyrpides N."/>
            <person name="Mavromatis K."/>
            <person name="Ivanova N."/>
            <person name="Markowitz V."/>
            <person name="Cheng J.-F."/>
            <person name="Hugenholtz P."/>
            <person name="Woyke T."/>
            <person name="Wu D."/>
            <person name="Spring S."/>
            <person name="Brambilla E.-M."/>
            <person name="Klenk H.-P."/>
            <person name="Eisen J.A."/>
        </authorList>
    </citation>
    <scope>NUCLEOTIDE SEQUENCE [LARGE SCALE GENOMIC DNA]</scope>
    <source>
        <strain evidence="12 13">DSM 12556</strain>
    </source>
</reference>
<proteinExistence type="inferred from homology"/>
<dbReference type="EMBL" id="CM001377">
    <property type="protein sequence ID" value="EHM10027.1"/>
    <property type="molecule type" value="Genomic_DNA"/>
</dbReference>
<evidence type="ECO:0000259" key="11">
    <source>
        <dbReference type="SMART" id="SM00382"/>
    </source>
</evidence>
<keyword evidence="5 9" id="KW-0227">DNA damage</keyword>
<dbReference type="InterPro" id="IPR003593">
    <property type="entry name" value="AAA+_ATPase"/>
</dbReference>
<keyword evidence="4" id="KW-0547">Nucleotide-binding</keyword>
<dbReference type="InterPro" id="IPR003395">
    <property type="entry name" value="RecF/RecN/SMC_N"/>
</dbReference>
<evidence type="ECO:0000256" key="4">
    <source>
        <dbReference type="ARBA" id="ARBA00022741"/>
    </source>
</evidence>
<evidence type="ECO:0000256" key="8">
    <source>
        <dbReference type="ARBA" id="ARBA00033408"/>
    </source>
</evidence>
<dbReference type="Proteomes" id="UP000005730">
    <property type="component" value="Chromosome"/>
</dbReference>
<keyword evidence="7 9" id="KW-0234">DNA repair</keyword>
<dbReference type="PANTHER" id="PTHR11059:SF0">
    <property type="entry name" value="DNA REPAIR PROTEIN RECN"/>
    <property type="match status" value="1"/>
</dbReference>
<dbReference type="SMART" id="SM00382">
    <property type="entry name" value="AAA"/>
    <property type="match status" value="1"/>
</dbReference>
<gene>
    <name evidence="12" type="ORF">TheveDRAFT_0891</name>
</gene>
<feature type="coiled-coil region" evidence="10">
    <location>
        <begin position="142"/>
        <end position="213"/>
    </location>
</feature>
<evidence type="ECO:0000313" key="12">
    <source>
        <dbReference type="EMBL" id="EHM10027.1"/>
    </source>
</evidence>
<evidence type="ECO:0000256" key="2">
    <source>
        <dbReference type="ARBA" id="ARBA00009441"/>
    </source>
</evidence>
<keyword evidence="6" id="KW-0067">ATP-binding</keyword>
<dbReference type="GO" id="GO:0006281">
    <property type="term" value="P:DNA repair"/>
    <property type="evidence" value="ECO:0007669"/>
    <property type="project" value="UniProtKB-KW"/>
</dbReference>
<protein>
    <recommendedName>
        <fullName evidence="3 9">DNA repair protein RecN</fullName>
    </recommendedName>
    <alternativeName>
        <fullName evidence="8 9">Recombination protein N</fullName>
    </alternativeName>
</protein>
<dbReference type="Pfam" id="PF02463">
    <property type="entry name" value="SMC_N"/>
    <property type="match status" value="1"/>
</dbReference>
<evidence type="ECO:0000256" key="7">
    <source>
        <dbReference type="ARBA" id="ARBA00023204"/>
    </source>
</evidence>
<comment type="function">
    <text evidence="1 9">May be involved in recombinational repair of damaged DNA.</text>
</comment>
<dbReference type="InterPro" id="IPR004604">
    <property type="entry name" value="DNA_recomb/repair_RecN"/>
</dbReference>
<dbReference type="InterPro" id="IPR027417">
    <property type="entry name" value="P-loop_NTPase"/>
</dbReference>
<keyword evidence="10" id="KW-0175">Coiled coil</keyword>
<evidence type="ECO:0000256" key="5">
    <source>
        <dbReference type="ARBA" id="ARBA00022763"/>
    </source>
</evidence>
<evidence type="ECO:0000313" key="13">
    <source>
        <dbReference type="Proteomes" id="UP000005730"/>
    </source>
</evidence>
<dbReference type="HOGENOM" id="CLU_018297_3_0_0"/>
<dbReference type="OrthoDB" id="9806954at2"/>
<organism evidence="12 13">
    <name type="scientific">Thermanaerovibrio velox DSM 12556</name>
    <dbReference type="NCBI Taxonomy" id="926567"/>
    <lineage>
        <taxon>Bacteria</taxon>
        <taxon>Thermotogati</taxon>
        <taxon>Synergistota</taxon>
        <taxon>Synergistia</taxon>
        <taxon>Synergistales</taxon>
        <taxon>Synergistaceae</taxon>
        <taxon>Thermanaerovibrio</taxon>
    </lineage>
</organism>
<comment type="similarity">
    <text evidence="2 9">Belongs to the RecN family.</text>
</comment>
<evidence type="ECO:0000256" key="3">
    <source>
        <dbReference type="ARBA" id="ARBA00021315"/>
    </source>
</evidence>
<dbReference type="STRING" id="926567.TheveDRAFT_0891"/>
<name>H0URT8_9BACT</name>
<dbReference type="SUPFAM" id="SSF52540">
    <property type="entry name" value="P-loop containing nucleoside triphosphate hydrolases"/>
    <property type="match status" value="1"/>
</dbReference>
<feature type="coiled-coil region" evidence="10">
    <location>
        <begin position="278"/>
        <end position="344"/>
    </location>
</feature>
<evidence type="ECO:0000256" key="10">
    <source>
        <dbReference type="SAM" id="Coils"/>
    </source>
</evidence>
<feature type="domain" description="AAA+ ATPase" evidence="11">
    <location>
        <begin position="21"/>
        <end position="495"/>
    </location>
</feature>
<accession>H0URT8</accession>
<dbReference type="eggNOG" id="COG0497">
    <property type="taxonomic scope" value="Bacteria"/>
</dbReference>
<evidence type="ECO:0000256" key="1">
    <source>
        <dbReference type="ARBA" id="ARBA00003618"/>
    </source>
</evidence>
<keyword evidence="13" id="KW-1185">Reference proteome</keyword>
<dbReference type="RefSeq" id="WP_006583521.1">
    <property type="nucleotide sequence ID" value="NZ_CM001377.1"/>
</dbReference>
<evidence type="ECO:0000256" key="6">
    <source>
        <dbReference type="ARBA" id="ARBA00022840"/>
    </source>
</evidence>
<dbReference type="GO" id="GO:0006310">
    <property type="term" value="P:DNA recombination"/>
    <property type="evidence" value="ECO:0007669"/>
    <property type="project" value="InterPro"/>
</dbReference>